<dbReference type="PANTHER" id="PTHR11903">
    <property type="entry name" value="PROSTAGLANDIN G/H SYNTHASE"/>
    <property type="match status" value="1"/>
</dbReference>
<dbReference type="STRING" id="97972.A0A2V1DTM4"/>
<dbReference type="InterPro" id="IPR037120">
    <property type="entry name" value="Haem_peroxidase_sf_animal"/>
</dbReference>
<dbReference type="OrthoDB" id="823504at2759"/>
<dbReference type="InterPro" id="IPR010255">
    <property type="entry name" value="Haem_peroxidase_sf"/>
</dbReference>
<accession>A0A2V1DTM4</accession>
<evidence type="ECO:0000313" key="1">
    <source>
        <dbReference type="EMBL" id="PVI00585.1"/>
    </source>
</evidence>
<dbReference type="AlphaFoldDB" id="A0A2V1DTM4"/>
<evidence type="ECO:0000313" key="2">
    <source>
        <dbReference type="Proteomes" id="UP000244855"/>
    </source>
</evidence>
<dbReference type="PANTHER" id="PTHR11903:SF37">
    <property type="entry name" value="PSI-PRODUCING OXYGENASE A"/>
    <property type="match status" value="1"/>
</dbReference>
<name>A0A2V1DTM4_9PLEO</name>
<dbReference type="Gene3D" id="1.10.640.10">
    <property type="entry name" value="Haem peroxidase domain superfamily, animal type"/>
    <property type="match status" value="1"/>
</dbReference>
<organism evidence="1 2">
    <name type="scientific">Periconia macrospinosa</name>
    <dbReference type="NCBI Taxonomy" id="97972"/>
    <lineage>
        <taxon>Eukaryota</taxon>
        <taxon>Fungi</taxon>
        <taxon>Dikarya</taxon>
        <taxon>Ascomycota</taxon>
        <taxon>Pezizomycotina</taxon>
        <taxon>Dothideomycetes</taxon>
        <taxon>Pleosporomycetidae</taxon>
        <taxon>Pleosporales</taxon>
        <taxon>Massarineae</taxon>
        <taxon>Periconiaceae</taxon>
        <taxon>Periconia</taxon>
    </lineage>
</organism>
<dbReference type="GO" id="GO:0004601">
    <property type="term" value="F:peroxidase activity"/>
    <property type="evidence" value="ECO:0007669"/>
    <property type="project" value="InterPro"/>
</dbReference>
<dbReference type="SUPFAM" id="SSF48113">
    <property type="entry name" value="Heme-dependent peroxidases"/>
    <property type="match status" value="1"/>
</dbReference>
<dbReference type="InterPro" id="IPR050783">
    <property type="entry name" value="Oxylipin_biosynth_metab"/>
</dbReference>
<sequence length="100" mass="11621">MILSRSCSILWSSLEDELQIRAMKRGMLKPDTFHEKRLLCQPPGVNVMLVVYNRFHNYVADVFLKINEGGRFTLPPTKIEKDINEALVKQENDLFQTARL</sequence>
<dbReference type="EMBL" id="KZ805371">
    <property type="protein sequence ID" value="PVI00585.1"/>
    <property type="molecule type" value="Genomic_DNA"/>
</dbReference>
<proteinExistence type="predicted"/>
<gene>
    <name evidence="1" type="ORF">DM02DRAFT_389069</name>
</gene>
<reference evidence="1 2" key="1">
    <citation type="journal article" date="2018" name="Sci. Rep.">
        <title>Comparative genomics provides insights into the lifestyle and reveals functional heterogeneity of dark septate endophytic fungi.</title>
        <authorList>
            <person name="Knapp D.G."/>
            <person name="Nemeth J.B."/>
            <person name="Barry K."/>
            <person name="Hainaut M."/>
            <person name="Henrissat B."/>
            <person name="Johnson J."/>
            <person name="Kuo A."/>
            <person name="Lim J.H.P."/>
            <person name="Lipzen A."/>
            <person name="Nolan M."/>
            <person name="Ohm R.A."/>
            <person name="Tamas L."/>
            <person name="Grigoriev I.V."/>
            <person name="Spatafora J.W."/>
            <person name="Nagy L.G."/>
            <person name="Kovacs G.M."/>
        </authorList>
    </citation>
    <scope>NUCLEOTIDE SEQUENCE [LARGE SCALE GENOMIC DNA]</scope>
    <source>
        <strain evidence="1 2">DSE2036</strain>
    </source>
</reference>
<dbReference type="GO" id="GO:0020037">
    <property type="term" value="F:heme binding"/>
    <property type="evidence" value="ECO:0007669"/>
    <property type="project" value="InterPro"/>
</dbReference>
<keyword evidence="2" id="KW-1185">Reference proteome</keyword>
<dbReference type="Proteomes" id="UP000244855">
    <property type="component" value="Unassembled WGS sequence"/>
</dbReference>
<protein>
    <submittedName>
        <fullName evidence="1">Uncharacterized protein</fullName>
    </submittedName>
</protein>
<dbReference type="GO" id="GO:0006979">
    <property type="term" value="P:response to oxidative stress"/>
    <property type="evidence" value="ECO:0007669"/>
    <property type="project" value="InterPro"/>
</dbReference>